<sequence>MQNFRELTIDIALSHRIRNYDEILYEGTRKRNSCVFFSPGYCKKFSPRSKILASWISNGKIIPHPVFCYLCPYYSLRDDEKTVTVDLFDIYMMYRNLKAQIERELQFIENKLTEFSYSTSLALRRRREDLLTFLDDITMKSKILLEIIKMSEKDGY</sequence>
<accession>A0AAQ4CT85</accession>
<keyword evidence="2" id="KW-1185">Reference proteome</keyword>
<protein>
    <submittedName>
        <fullName evidence="1">Uncharacterized protein</fullName>
    </submittedName>
</protein>
<evidence type="ECO:0000313" key="1">
    <source>
        <dbReference type="EMBL" id="BDB99016.1"/>
    </source>
</evidence>
<dbReference type="Proteomes" id="UP001319921">
    <property type="component" value="Chromosome"/>
</dbReference>
<organism evidence="1 2">
    <name type="scientific">Saccharolobus caldissimus</name>
    <dbReference type="NCBI Taxonomy" id="1702097"/>
    <lineage>
        <taxon>Archaea</taxon>
        <taxon>Thermoproteota</taxon>
        <taxon>Thermoprotei</taxon>
        <taxon>Sulfolobales</taxon>
        <taxon>Sulfolobaceae</taxon>
        <taxon>Saccharolobus</taxon>
    </lineage>
</organism>
<evidence type="ECO:0000313" key="2">
    <source>
        <dbReference type="Proteomes" id="UP001319921"/>
    </source>
</evidence>
<dbReference type="EMBL" id="AP025226">
    <property type="protein sequence ID" value="BDB99016.1"/>
    <property type="molecule type" value="Genomic_DNA"/>
</dbReference>
<dbReference type="KEGG" id="scas:SACC_20330"/>
<proteinExistence type="predicted"/>
<name>A0AAQ4CT85_9CREN</name>
<gene>
    <name evidence="1" type="ORF">SACC_20330</name>
</gene>
<dbReference type="RefSeq" id="WP_229569370.1">
    <property type="nucleotide sequence ID" value="NZ_AP025226.1"/>
</dbReference>
<dbReference type="AlphaFoldDB" id="A0AAQ4CT85"/>
<reference evidence="1 2" key="1">
    <citation type="journal article" date="2022" name="Microbiol. Resour. Announc.">
        <title>Complete Genome Sequence of the Hyperthermophilic and Acidophilic Archaeon Saccharolobus caldissimus Strain HS-3T.</title>
        <authorList>
            <person name="Sakai H.D."/>
            <person name="Kurosawa N."/>
        </authorList>
    </citation>
    <scope>NUCLEOTIDE SEQUENCE [LARGE SCALE GENOMIC DNA]</scope>
    <source>
        <strain evidence="1 2">JCM32116</strain>
    </source>
</reference>
<dbReference type="GeneID" id="68866763"/>